<comment type="caution">
    <text evidence="1">The sequence shown here is derived from an EMBL/GenBank/DDBJ whole genome shotgun (WGS) entry which is preliminary data.</text>
</comment>
<feature type="non-terminal residue" evidence="1">
    <location>
        <position position="1"/>
    </location>
</feature>
<dbReference type="Pfam" id="PF20353">
    <property type="entry name" value="DUF6648"/>
    <property type="match status" value="1"/>
</dbReference>
<accession>A0ABS5PVN1</accession>
<evidence type="ECO:0000313" key="1">
    <source>
        <dbReference type="EMBL" id="MBS7528604.1"/>
    </source>
</evidence>
<gene>
    <name evidence="1" type="ORF">KHM83_18200</name>
</gene>
<protein>
    <submittedName>
        <fullName evidence="1">Uncharacterized protein</fullName>
    </submittedName>
</protein>
<name>A0ABS5PVN1_9FIRM</name>
<dbReference type="InterPro" id="IPR046590">
    <property type="entry name" value="DUF6648"/>
</dbReference>
<reference evidence="1 2" key="1">
    <citation type="submission" date="2021-05" db="EMBL/GenBank/DDBJ databases">
        <title>Fusibacter ferrireducens sp. nov., an anaerobic, sulfur- and Fe-reducing bacterium isolated from the mangrove sediment.</title>
        <authorList>
            <person name="Qiu D."/>
        </authorList>
    </citation>
    <scope>NUCLEOTIDE SEQUENCE [LARGE SCALE GENOMIC DNA]</scope>
    <source>
        <strain evidence="1 2">DSM 12116</strain>
    </source>
</reference>
<dbReference type="Proteomes" id="UP000746471">
    <property type="component" value="Unassembled WGS sequence"/>
</dbReference>
<keyword evidence="2" id="KW-1185">Reference proteome</keyword>
<dbReference type="RefSeq" id="WP_343213176.1">
    <property type="nucleotide sequence ID" value="NZ_JAHBCL010000047.1"/>
</dbReference>
<dbReference type="EMBL" id="JAHBCL010000047">
    <property type="protein sequence ID" value="MBS7528604.1"/>
    <property type="molecule type" value="Genomic_DNA"/>
</dbReference>
<evidence type="ECO:0000313" key="2">
    <source>
        <dbReference type="Proteomes" id="UP000746471"/>
    </source>
</evidence>
<sequence length="100" mass="11312">GASICKVFVEEMLKSLHLLYQKSVSKSVFSMVLTSFSKPYIDLNSRALCGQVFEIVLHDLDSVILHSRDRKILFKLKAAGCFEDSAKPSLIHDYVNTKVY</sequence>
<proteinExistence type="predicted"/>
<organism evidence="1 2">
    <name type="scientific">Fusibacter paucivorans</name>
    <dbReference type="NCBI Taxonomy" id="76009"/>
    <lineage>
        <taxon>Bacteria</taxon>
        <taxon>Bacillati</taxon>
        <taxon>Bacillota</taxon>
        <taxon>Clostridia</taxon>
        <taxon>Eubacteriales</taxon>
        <taxon>Eubacteriales Family XII. Incertae Sedis</taxon>
        <taxon>Fusibacter</taxon>
    </lineage>
</organism>